<keyword evidence="7" id="KW-1185">Reference proteome</keyword>
<evidence type="ECO:0000256" key="3">
    <source>
        <dbReference type="SAM" id="MobiDB-lite"/>
    </source>
</evidence>
<comment type="caution">
    <text evidence="6">The sequence shown here is derived from an EMBL/GenBank/DDBJ whole genome shotgun (WGS) entry which is preliminary data.</text>
</comment>
<dbReference type="InterPro" id="IPR049730">
    <property type="entry name" value="SNF2/RAD54-like_C"/>
</dbReference>
<dbReference type="PROSITE" id="PS51194">
    <property type="entry name" value="HELICASE_CTER"/>
    <property type="match status" value="1"/>
</dbReference>
<dbReference type="Pfam" id="PF00271">
    <property type="entry name" value="Helicase_C"/>
    <property type="match status" value="1"/>
</dbReference>
<evidence type="ECO:0000256" key="2">
    <source>
        <dbReference type="SAM" id="Coils"/>
    </source>
</evidence>
<evidence type="ECO:0000259" key="5">
    <source>
        <dbReference type="PROSITE" id="PS51194"/>
    </source>
</evidence>
<feature type="coiled-coil region" evidence="2">
    <location>
        <begin position="401"/>
        <end position="434"/>
    </location>
</feature>
<feature type="domain" description="Helicase ATP-binding" evidence="4">
    <location>
        <begin position="164"/>
        <end position="329"/>
    </location>
</feature>
<evidence type="ECO:0000313" key="6">
    <source>
        <dbReference type="EMBL" id="KAA5611899.1"/>
    </source>
</evidence>
<dbReference type="Pfam" id="PF00176">
    <property type="entry name" value="SNF2-rel_dom"/>
    <property type="match status" value="1"/>
</dbReference>
<dbReference type="GO" id="GO:0031297">
    <property type="term" value="P:replication fork processing"/>
    <property type="evidence" value="ECO:0007669"/>
    <property type="project" value="TreeGrafter"/>
</dbReference>
<feature type="region of interest" description="Disordered" evidence="3">
    <location>
        <begin position="638"/>
        <end position="659"/>
    </location>
</feature>
<dbReference type="PROSITE" id="PS51192">
    <property type="entry name" value="HELICASE_ATP_BIND_1"/>
    <property type="match status" value="1"/>
</dbReference>
<dbReference type="RefSeq" id="WP_150041200.1">
    <property type="nucleotide sequence ID" value="NZ_OW485605.1"/>
</dbReference>
<dbReference type="PANTHER" id="PTHR45766:SF6">
    <property type="entry name" value="SWI_SNF-RELATED MATRIX-ASSOCIATED ACTIN-DEPENDENT REGULATOR OF CHROMATIN SUBFAMILY A-LIKE PROTEIN 1"/>
    <property type="match status" value="1"/>
</dbReference>
<dbReference type="GO" id="GO:0006281">
    <property type="term" value="P:DNA repair"/>
    <property type="evidence" value="ECO:0007669"/>
    <property type="project" value="TreeGrafter"/>
</dbReference>
<dbReference type="SUPFAM" id="SSF52540">
    <property type="entry name" value="P-loop containing nucleoside triphosphate hydrolases"/>
    <property type="match status" value="2"/>
</dbReference>
<organism evidence="6 7">
    <name type="scientific">Rhodovastum atsumiense</name>
    <dbReference type="NCBI Taxonomy" id="504468"/>
    <lineage>
        <taxon>Bacteria</taxon>
        <taxon>Pseudomonadati</taxon>
        <taxon>Pseudomonadota</taxon>
        <taxon>Alphaproteobacteria</taxon>
        <taxon>Acetobacterales</taxon>
        <taxon>Acetobacteraceae</taxon>
        <taxon>Rhodovastum</taxon>
    </lineage>
</organism>
<keyword evidence="1" id="KW-0378">Hydrolase</keyword>
<feature type="region of interest" description="Disordered" evidence="3">
    <location>
        <begin position="798"/>
        <end position="843"/>
    </location>
</feature>
<evidence type="ECO:0000313" key="7">
    <source>
        <dbReference type="Proteomes" id="UP000325255"/>
    </source>
</evidence>
<dbReference type="OrthoDB" id="9814088at2"/>
<dbReference type="InterPro" id="IPR001650">
    <property type="entry name" value="Helicase_C-like"/>
</dbReference>
<evidence type="ECO:0000259" key="4">
    <source>
        <dbReference type="PROSITE" id="PS51192"/>
    </source>
</evidence>
<dbReference type="Proteomes" id="UP000325255">
    <property type="component" value="Unassembled WGS sequence"/>
</dbReference>
<feature type="region of interest" description="Disordered" evidence="3">
    <location>
        <begin position="873"/>
        <end position="940"/>
    </location>
</feature>
<dbReference type="GO" id="GO:0016787">
    <property type="term" value="F:hydrolase activity"/>
    <property type="evidence" value="ECO:0007669"/>
    <property type="project" value="UniProtKB-KW"/>
</dbReference>
<dbReference type="InterPro" id="IPR014001">
    <property type="entry name" value="Helicase_ATP-bd"/>
</dbReference>
<dbReference type="EMBL" id="VWPK01000017">
    <property type="protein sequence ID" value="KAA5611899.1"/>
    <property type="molecule type" value="Genomic_DNA"/>
</dbReference>
<proteinExistence type="predicted"/>
<dbReference type="GO" id="GO:0004386">
    <property type="term" value="F:helicase activity"/>
    <property type="evidence" value="ECO:0007669"/>
    <property type="project" value="UniProtKB-KW"/>
</dbReference>
<dbReference type="InterPro" id="IPR027417">
    <property type="entry name" value="P-loop_NTPase"/>
</dbReference>
<dbReference type="SMART" id="SM00487">
    <property type="entry name" value="DEXDc"/>
    <property type="match status" value="1"/>
</dbReference>
<dbReference type="PANTHER" id="PTHR45766">
    <property type="entry name" value="DNA ANNEALING HELICASE AND ENDONUCLEASE ZRANB3 FAMILY MEMBER"/>
    <property type="match status" value="1"/>
</dbReference>
<dbReference type="InterPro" id="IPR038718">
    <property type="entry name" value="SNF2-like_sf"/>
</dbReference>
<reference evidence="6 7" key="1">
    <citation type="submission" date="2019-09" db="EMBL/GenBank/DDBJ databases">
        <title>Genome sequence of Rhodovastum atsumiense, a diverse member of the Acetobacteraceae family of non-sulfur purple photosynthetic bacteria.</title>
        <authorList>
            <person name="Meyer T."/>
            <person name="Kyndt J."/>
        </authorList>
    </citation>
    <scope>NUCLEOTIDE SEQUENCE [LARGE SCALE GENOMIC DNA]</scope>
    <source>
        <strain evidence="6 7">DSM 21279</strain>
    </source>
</reference>
<name>A0A5M6IVD1_9PROT</name>
<protein>
    <submittedName>
        <fullName evidence="6">DEAD/DEAH box helicase</fullName>
    </submittedName>
</protein>
<keyword evidence="2" id="KW-0175">Coiled coil</keyword>
<accession>A0A5M6IVD1</accession>
<keyword evidence="6" id="KW-0547">Nucleotide-binding</keyword>
<dbReference type="Gene3D" id="3.40.50.300">
    <property type="entry name" value="P-loop containing nucleotide triphosphate hydrolases"/>
    <property type="match status" value="1"/>
</dbReference>
<feature type="region of interest" description="Disordered" evidence="3">
    <location>
        <begin position="848"/>
        <end position="867"/>
    </location>
</feature>
<dbReference type="SMART" id="SM00490">
    <property type="entry name" value="HELICc"/>
    <property type="match status" value="1"/>
</dbReference>
<dbReference type="CDD" id="cd18793">
    <property type="entry name" value="SF2_C_SNF"/>
    <property type="match status" value="1"/>
</dbReference>
<feature type="compositionally biased region" description="Low complexity" evidence="3">
    <location>
        <begin position="903"/>
        <end position="922"/>
    </location>
</feature>
<feature type="compositionally biased region" description="Low complexity" evidence="3">
    <location>
        <begin position="807"/>
        <end position="816"/>
    </location>
</feature>
<gene>
    <name evidence="6" type="ORF">F1189_12775</name>
</gene>
<dbReference type="Gene3D" id="3.40.50.10810">
    <property type="entry name" value="Tandem AAA-ATPase domain"/>
    <property type="match status" value="1"/>
</dbReference>
<keyword evidence="6" id="KW-0347">Helicase</keyword>
<evidence type="ECO:0000256" key="1">
    <source>
        <dbReference type="ARBA" id="ARBA00022801"/>
    </source>
</evidence>
<keyword evidence="6" id="KW-0067">ATP-binding</keyword>
<dbReference type="GO" id="GO:0005524">
    <property type="term" value="F:ATP binding"/>
    <property type="evidence" value="ECO:0007669"/>
    <property type="project" value="InterPro"/>
</dbReference>
<feature type="compositionally biased region" description="Basic and acidic residues" evidence="3">
    <location>
        <begin position="930"/>
        <end position="940"/>
    </location>
</feature>
<feature type="compositionally biased region" description="Low complexity" evidence="3">
    <location>
        <begin position="848"/>
        <end position="864"/>
    </location>
</feature>
<dbReference type="InterPro" id="IPR000330">
    <property type="entry name" value="SNF2_N"/>
</dbReference>
<sequence length="999" mass="106114">MQVGYNEHRARWEATTKYGTSEGDAARSAGMAWDRTYKVWWTRDAEAAKALRDGAADPVAESRPVVLVFSEARNRWEARTKYGCGDAAREAGLHWDRERKLWFTDDASVANKLRAYADEATQARLDAETAQVRHAIEASRAQSADIELPIAEGRSYLPYQRAGIAFALARQNTLFGDDMGLGKTAQAIGVVNADESLKRILVICPASLTRNWVREFGMFGSRTLSVGIADMKTVPAADVVVATYDAFSRKTATAEALRAVEWDALILDEAHYLKSKDAARTVGILGGKKKGADQAVEGIRARRRLYLTGTPLTNRPVELWPLVHSLAPATFGDFWSFARRYCDARNDGYGWNFNGASHLDELQDLLRQTVMVRRLKKDVLTELPPKRRQIIELPADAPALKAALTAERKATEEEARIKEQLAELRAKVELAKASEDPRDYERAVAALQAGQSVPLPDMSRVRHETAVAKAPLVADHVREAVEAGGKVIVFAHHKDVVDLLKSALADLGVVVLTGDTPPAKRQDAVDAFQNCDDIRVFIGNIQAAGVGITLTASAHVVFAELDWVPGNLSQAEDRAWRLGQRNAVLVQHIVLEGSLDATMAATVTGKQRVIDAALDKIQDPEERARRIAEEQARIEAAVQAGAASDTDTDDAGAARAATADSTPEDVAAVAAALSPEAVAAIHAGLRILAGLDRDGAREINGVGFNRLDTVIGRKLAMLDVLTARQAALGQKLVRRYRRQLPADLLAVALGEAVAPATSRIAKAEPPVETTAAVEVEAAPAPEATSEPEDVGPAEAAVERPQGVGPDASAPAAAVTAEPGKPPIEASPGMPLPATEEAAEVEAEAVALPEPSAGGEGAAPASDAARMADDAPEIPVPMPFLAAPPATDAGDQPGNPEGGESCEPADAAPLAAALAPTDAAPAAPRRRGRPPKGDKAMSDAERARAWREGRAMGTAALPVAVLEQIRELQAEMGGTTGDIITAALAALARERAAARGQRAA</sequence>
<feature type="domain" description="Helicase C-terminal" evidence="5">
    <location>
        <begin position="472"/>
        <end position="625"/>
    </location>
</feature>
<dbReference type="AlphaFoldDB" id="A0A5M6IVD1"/>